<keyword evidence="2 4" id="KW-0413">Isomerase</keyword>
<dbReference type="NCBIfam" id="TIGR00005">
    <property type="entry name" value="rluA_subfam"/>
    <property type="match status" value="1"/>
</dbReference>
<dbReference type="EC" id="5.4.99.-" evidence="4"/>
<dbReference type="CDD" id="cd02869">
    <property type="entry name" value="PseudoU_synth_RluA_like"/>
    <property type="match status" value="1"/>
</dbReference>
<evidence type="ECO:0000256" key="4">
    <source>
        <dbReference type="RuleBase" id="RU362028"/>
    </source>
</evidence>
<dbReference type="SUPFAM" id="SSF55120">
    <property type="entry name" value="Pseudouridine synthase"/>
    <property type="match status" value="1"/>
</dbReference>
<dbReference type="PANTHER" id="PTHR21600">
    <property type="entry name" value="MITOCHONDRIAL RNA PSEUDOURIDINE SYNTHASE"/>
    <property type="match status" value="1"/>
</dbReference>
<dbReference type="PANTHER" id="PTHR21600:SF87">
    <property type="entry name" value="RNA PSEUDOURIDYLATE SYNTHASE DOMAIN-CONTAINING PROTEIN 1"/>
    <property type="match status" value="1"/>
</dbReference>
<dbReference type="Gene3D" id="3.30.2350.10">
    <property type="entry name" value="Pseudouridine synthase"/>
    <property type="match status" value="1"/>
</dbReference>
<sequence length="320" mass="35359">MQTEFIISAGEQPKRLDVFLVQREPKLSRAALQRMITAGWVRVNNHIAKSSQRIRAGDVIVFDTPQPAPLRIAGETQQLEILFEDHACLVLNKPAGIVTHPSPGHWSNTLLNALLDHCARGGGAATPGVVHRLDKDTSGVMVVAKTEEAHRKLSEQFERHSITRQYEALVVGVPAQSEGRIEAAIGPDRHHPKRTSTQSLQPKPAVTDYRVEEVFDKVAARLVLSPHTGRTHQIRAHLHVIGHPILGDRSYGGERVVAIAGYEIPRVMLHARTLGFRHPATGLYGEWTADVPLDFQAVRQGLYAGRPFAPVGDERLEREA</sequence>
<dbReference type="RefSeq" id="WP_213040745.1">
    <property type="nucleotide sequence ID" value="NZ_CAJNBJ010000001.1"/>
</dbReference>
<dbReference type="Pfam" id="PF00849">
    <property type="entry name" value="PseudoU_synth_2"/>
    <property type="match status" value="1"/>
</dbReference>
<keyword evidence="7" id="KW-1185">Reference proteome</keyword>
<evidence type="ECO:0000259" key="5">
    <source>
        <dbReference type="SMART" id="SM00363"/>
    </source>
</evidence>
<dbReference type="PROSITE" id="PS50889">
    <property type="entry name" value="S4"/>
    <property type="match status" value="1"/>
</dbReference>
<evidence type="ECO:0000313" key="7">
    <source>
        <dbReference type="Proteomes" id="UP000675880"/>
    </source>
</evidence>
<dbReference type="InterPro" id="IPR036986">
    <property type="entry name" value="S4_RNA-bd_sf"/>
</dbReference>
<dbReference type="Pfam" id="PF01479">
    <property type="entry name" value="S4"/>
    <property type="match status" value="1"/>
</dbReference>
<gene>
    <name evidence="6" type="ORF">NSPZN2_10935</name>
</gene>
<proteinExistence type="inferred from homology"/>
<comment type="catalytic activity">
    <reaction evidence="4">
        <text>a uridine in RNA = a pseudouridine in RNA</text>
        <dbReference type="Rhea" id="RHEA:48348"/>
        <dbReference type="Rhea" id="RHEA-COMP:12068"/>
        <dbReference type="Rhea" id="RHEA-COMP:12069"/>
        <dbReference type="ChEBI" id="CHEBI:65314"/>
        <dbReference type="ChEBI" id="CHEBI:65315"/>
    </reaction>
</comment>
<feature type="domain" description="RNA-binding S4" evidence="5">
    <location>
        <begin position="14"/>
        <end position="78"/>
    </location>
</feature>
<dbReference type="InterPro" id="IPR020103">
    <property type="entry name" value="PsdUridine_synth_cat_dom_sf"/>
</dbReference>
<dbReference type="InterPro" id="IPR002942">
    <property type="entry name" value="S4_RNA-bd"/>
</dbReference>
<dbReference type="InterPro" id="IPR006225">
    <property type="entry name" value="PsdUridine_synth_RluC/D"/>
</dbReference>
<dbReference type="Proteomes" id="UP000675880">
    <property type="component" value="Unassembled WGS sequence"/>
</dbReference>
<dbReference type="GO" id="GO:0016853">
    <property type="term" value="F:isomerase activity"/>
    <property type="evidence" value="ECO:0007669"/>
    <property type="project" value="UniProtKB-KW"/>
</dbReference>
<dbReference type="CDD" id="cd00165">
    <property type="entry name" value="S4"/>
    <property type="match status" value="1"/>
</dbReference>
<dbReference type="SMART" id="SM00363">
    <property type="entry name" value="S4"/>
    <property type="match status" value="1"/>
</dbReference>
<keyword evidence="3" id="KW-0694">RNA-binding</keyword>
<evidence type="ECO:0000256" key="2">
    <source>
        <dbReference type="ARBA" id="ARBA00023235"/>
    </source>
</evidence>
<protein>
    <recommendedName>
        <fullName evidence="4">Pseudouridine synthase</fullName>
        <ecNumber evidence="4">5.4.99.-</ecNumber>
    </recommendedName>
</protein>
<dbReference type="Gene3D" id="3.10.290.10">
    <property type="entry name" value="RNA-binding S4 domain"/>
    <property type="match status" value="1"/>
</dbReference>
<comment type="caution">
    <text evidence="6">The sequence shown here is derived from an EMBL/GenBank/DDBJ whole genome shotgun (WGS) entry which is preliminary data.</text>
</comment>
<dbReference type="EMBL" id="CAJNBJ010000001">
    <property type="protein sequence ID" value="CAE6705176.1"/>
    <property type="molecule type" value="Genomic_DNA"/>
</dbReference>
<dbReference type="InterPro" id="IPR006224">
    <property type="entry name" value="PsdUridine_synth_RluA-like_CS"/>
</dbReference>
<comment type="function">
    <text evidence="4">Responsible for synthesis of pseudouridine from uracil.</text>
</comment>
<organism evidence="6 7">
    <name type="scientific">Nitrospira defluvii</name>
    <dbReference type="NCBI Taxonomy" id="330214"/>
    <lineage>
        <taxon>Bacteria</taxon>
        <taxon>Pseudomonadati</taxon>
        <taxon>Nitrospirota</taxon>
        <taxon>Nitrospiria</taxon>
        <taxon>Nitrospirales</taxon>
        <taxon>Nitrospiraceae</taxon>
        <taxon>Nitrospira</taxon>
    </lineage>
</organism>
<dbReference type="SUPFAM" id="SSF55174">
    <property type="entry name" value="Alpha-L RNA-binding motif"/>
    <property type="match status" value="1"/>
</dbReference>
<evidence type="ECO:0000256" key="3">
    <source>
        <dbReference type="PROSITE-ProRule" id="PRU00182"/>
    </source>
</evidence>
<accession>A0ABM8QMD9</accession>
<dbReference type="PROSITE" id="PS01129">
    <property type="entry name" value="PSI_RLU"/>
    <property type="match status" value="1"/>
</dbReference>
<evidence type="ECO:0000256" key="1">
    <source>
        <dbReference type="ARBA" id="ARBA00010876"/>
    </source>
</evidence>
<dbReference type="InterPro" id="IPR050188">
    <property type="entry name" value="RluA_PseudoU_synthase"/>
</dbReference>
<reference evidence="6 7" key="1">
    <citation type="submission" date="2021-02" db="EMBL/GenBank/DDBJ databases">
        <authorList>
            <person name="Han P."/>
        </authorList>
    </citation>
    <scope>NUCLEOTIDE SEQUENCE [LARGE SCALE GENOMIC DNA]</scope>
    <source>
        <strain evidence="6">Candidatus Nitrospira sp. ZN2</strain>
    </source>
</reference>
<name>A0ABM8QMD9_9BACT</name>
<comment type="similarity">
    <text evidence="1 4">Belongs to the pseudouridine synthase RluA family.</text>
</comment>
<evidence type="ECO:0000313" key="6">
    <source>
        <dbReference type="EMBL" id="CAE6705176.1"/>
    </source>
</evidence>
<dbReference type="InterPro" id="IPR006145">
    <property type="entry name" value="PsdUridine_synth_RsuA/RluA"/>
</dbReference>